<evidence type="ECO:0000256" key="1">
    <source>
        <dbReference type="SAM" id="MobiDB-lite"/>
    </source>
</evidence>
<evidence type="ECO:0000313" key="4">
    <source>
        <dbReference type="WBParaSite" id="maker-uti_cns_0015308-snap-gene-0.3-mRNA-1"/>
    </source>
</evidence>
<sequence length="1161" mass="126509">LQSRFCHHKTRTVSLSSLFLLDGFLGTAADASTAAKIPQLQSKRRLLNHGCRIAQSLGRSLLTLGHDHLRPRLPGRFRFGRHRALQHDWQADILDLHPLHLDAPRNTTASTATVTESFVSTSCGGTSNVTSVTTRRQKIKENGKAMAIRSRLKTNRQREQRLSPLLSSCDGSPMGADTEAAMAAASAFNGPRGSATRLATWWAWSRLATGRLLPSLPALAVVDALESRPQSAAATDSSSGLNQTSKPPPPPASRTFVAFSWNIADSEVATATEPSLGCNVTQVVHDGEQFRPVPGGIHSGQLTARGNFSHRFGIVGEFTFVCAGIRCQPLTVRVSERPPFQIEFAADRGFSVESADLEAGESVKWLWRDLPAEMRVLPAELCINCGLRQSDGSGSEREHRVRIRDDGFDPPITFISVGDRVWFEWGGGGSDICQFRHAPFEISADRSGPEFKPTQAAYRWQRASRCGLMAHDFLRIIKPDATCYVSHFADLSAATVGKLRRRSGKLGSIVVSVRPAQVEVRVDEAGRFQPDFLSLSVGDSVLLELQGEANKRLTDLKLVGGTALSNDEVENWRKLGNSGDDGESFGCSDCKQLKPATAKQLPQVSAIFLNSKCCSTPMGVRHFRWHGNDDNVLSVISRPGCQTRTVRLTDSGSFEPSEIFVQPGDSLLCSWQTGRRTLQFADTIGEVDESSTDTDSQQKLGQSIDGPCVLSFHLPELSDRSDAASDNRVHRSRFDLTSDSGSQLRVHRRSTAGQRQIRLMDLTTKSVSRTTVLAQLGDLAVWMFNSPDDAVKAVQSLNAKSLDVKSRIVEQCLDSPGPVTVSNVSLFVAQDADRSMQELDFDATVGMSVSTGKVRPSLVTVPRGGCVLISLTGSINSEQPNSELHKIDNDGKKSANKQNNEDGVKIDKINPKKFRCIFNRCGIYRFAIMTESGSTGGGLACVIVLWRPELTPKPQLDWSAGKPQFRCSRAEDAGNRLDQTICIRAVAISQHRLASQLLTEFCQIDSSINGANDDGEPEQADSAQLTVTAPMGVLTNQWLWFNSIATIRLVEVADGTIEVFWRKSAVPVSHSVYHLLVNGARWASGEPSNCCYRLGGLAAGREYTIQVVAAIADSATNSTQTGCYPDLLSNELRYNCPSWSTERGPLISMELLADAEDSAAV</sequence>
<feature type="compositionally biased region" description="Polar residues" evidence="1">
    <location>
        <begin position="231"/>
        <end position="245"/>
    </location>
</feature>
<reference evidence="4" key="1">
    <citation type="submission" date="2016-11" db="UniProtKB">
        <authorList>
            <consortium name="WormBaseParasite"/>
        </authorList>
    </citation>
    <scope>IDENTIFICATION</scope>
</reference>
<name>A0A1I8IQT3_9PLAT</name>
<protein>
    <submittedName>
        <fullName evidence="4">Ig-like domain-containing protein</fullName>
    </submittedName>
</protein>
<evidence type="ECO:0000313" key="3">
    <source>
        <dbReference type="Proteomes" id="UP000095280"/>
    </source>
</evidence>
<dbReference type="WBParaSite" id="maker-uti_cns_0015308-snap-gene-0.3-mRNA-1">
    <property type="protein sequence ID" value="maker-uti_cns_0015308-snap-gene-0.3-mRNA-1"/>
    <property type="gene ID" value="maker-uti_cns_0015308-snap-gene-0.3"/>
</dbReference>
<keyword evidence="2" id="KW-0732">Signal</keyword>
<evidence type="ECO:0000256" key="2">
    <source>
        <dbReference type="SAM" id="SignalP"/>
    </source>
</evidence>
<keyword evidence="3" id="KW-1185">Reference proteome</keyword>
<feature type="chain" id="PRO_5009321143" evidence="2">
    <location>
        <begin position="30"/>
        <end position="1161"/>
    </location>
</feature>
<proteinExistence type="predicted"/>
<feature type="region of interest" description="Disordered" evidence="1">
    <location>
        <begin position="879"/>
        <end position="904"/>
    </location>
</feature>
<accession>A0A1I8IQT3</accession>
<feature type="signal peptide" evidence="2">
    <location>
        <begin position="1"/>
        <end position="29"/>
    </location>
</feature>
<organism evidence="3 4">
    <name type="scientific">Macrostomum lignano</name>
    <dbReference type="NCBI Taxonomy" id="282301"/>
    <lineage>
        <taxon>Eukaryota</taxon>
        <taxon>Metazoa</taxon>
        <taxon>Spiralia</taxon>
        <taxon>Lophotrochozoa</taxon>
        <taxon>Platyhelminthes</taxon>
        <taxon>Rhabditophora</taxon>
        <taxon>Macrostomorpha</taxon>
        <taxon>Macrostomida</taxon>
        <taxon>Macrostomidae</taxon>
        <taxon>Macrostomum</taxon>
    </lineage>
</organism>
<feature type="region of interest" description="Disordered" evidence="1">
    <location>
        <begin position="231"/>
        <end position="252"/>
    </location>
</feature>
<feature type="compositionally biased region" description="Basic and acidic residues" evidence="1">
    <location>
        <begin position="883"/>
        <end position="904"/>
    </location>
</feature>
<dbReference type="Proteomes" id="UP000095280">
    <property type="component" value="Unplaced"/>
</dbReference>
<dbReference type="AlphaFoldDB" id="A0A1I8IQT3"/>